<dbReference type="CDD" id="cd00077">
    <property type="entry name" value="HDc"/>
    <property type="match status" value="1"/>
</dbReference>
<dbReference type="AlphaFoldDB" id="A0A9X2G7P0"/>
<evidence type="ECO:0000256" key="2">
    <source>
        <dbReference type="ARBA" id="ARBA00001936"/>
    </source>
</evidence>
<dbReference type="Proteomes" id="UP001139493">
    <property type="component" value="Unassembled WGS sequence"/>
</dbReference>
<dbReference type="EMBL" id="JAMTCS010000016">
    <property type="protein sequence ID" value="MCP2267248.1"/>
    <property type="molecule type" value="Genomic_DNA"/>
</dbReference>
<dbReference type="InterPro" id="IPR039356">
    <property type="entry name" value="YfbR/HDDC2"/>
</dbReference>
<dbReference type="PANTHER" id="PTHR11845:SF13">
    <property type="entry name" value="5'-DEOXYNUCLEOTIDASE HDDC2"/>
    <property type="match status" value="1"/>
</dbReference>
<feature type="domain" description="HD/PDEase" evidence="8">
    <location>
        <begin position="40"/>
        <end position="155"/>
    </location>
</feature>
<name>A0A9X2G7P0_9MICO</name>
<evidence type="ECO:0000256" key="7">
    <source>
        <dbReference type="ARBA" id="ARBA00022801"/>
    </source>
</evidence>
<evidence type="ECO:0000256" key="4">
    <source>
        <dbReference type="ARBA" id="ARBA00011738"/>
    </source>
</evidence>
<organism evidence="9 10">
    <name type="scientific">Promicromonospora thailandica</name>
    <dbReference type="NCBI Taxonomy" id="765201"/>
    <lineage>
        <taxon>Bacteria</taxon>
        <taxon>Bacillati</taxon>
        <taxon>Actinomycetota</taxon>
        <taxon>Actinomycetes</taxon>
        <taxon>Micrococcales</taxon>
        <taxon>Promicromonosporaceae</taxon>
        <taxon>Promicromonospora</taxon>
    </lineage>
</organism>
<comment type="cofactor">
    <cofactor evidence="3">
        <name>Co(2+)</name>
        <dbReference type="ChEBI" id="CHEBI:48828"/>
    </cofactor>
</comment>
<comment type="catalytic activity">
    <reaction evidence="1">
        <text>a 2'-deoxyribonucleoside 5'-phosphate + H2O = a 2'-deoxyribonucleoside + phosphate</text>
        <dbReference type="Rhea" id="RHEA:36167"/>
        <dbReference type="ChEBI" id="CHEBI:15377"/>
        <dbReference type="ChEBI" id="CHEBI:18274"/>
        <dbReference type="ChEBI" id="CHEBI:43474"/>
        <dbReference type="ChEBI" id="CHEBI:65317"/>
        <dbReference type="EC" id="3.1.3.89"/>
    </reaction>
</comment>
<dbReference type="SUPFAM" id="SSF109604">
    <property type="entry name" value="HD-domain/PDEase-like"/>
    <property type="match status" value="1"/>
</dbReference>
<keyword evidence="6" id="KW-0479">Metal-binding</keyword>
<evidence type="ECO:0000259" key="8">
    <source>
        <dbReference type="SMART" id="SM00471"/>
    </source>
</evidence>
<evidence type="ECO:0000256" key="6">
    <source>
        <dbReference type="ARBA" id="ARBA00022723"/>
    </source>
</evidence>
<dbReference type="InterPro" id="IPR003607">
    <property type="entry name" value="HD/PDEase_dom"/>
</dbReference>
<dbReference type="SMART" id="SM00471">
    <property type="entry name" value="HDc"/>
    <property type="match status" value="1"/>
</dbReference>
<accession>A0A9X2G7P0</accession>
<keyword evidence="7 9" id="KW-0378">Hydrolase</keyword>
<protein>
    <recommendedName>
        <fullName evidence="5">5'-deoxynucleotidase</fullName>
        <ecNumber evidence="5">3.1.3.89</ecNumber>
    </recommendedName>
</protein>
<dbReference type="InterPro" id="IPR006674">
    <property type="entry name" value="HD_domain"/>
</dbReference>
<comment type="cofactor">
    <cofactor evidence="2">
        <name>Mn(2+)</name>
        <dbReference type="ChEBI" id="CHEBI:29035"/>
    </cofactor>
</comment>
<keyword evidence="10" id="KW-1185">Reference proteome</keyword>
<proteinExistence type="predicted"/>
<dbReference type="EC" id="3.1.3.89" evidence="5"/>
<reference evidence="9" key="1">
    <citation type="submission" date="2022-06" db="EMBL/GenBank/DDBJ databases">
        <title>Genomic Encyclopedia of Archaeal and Bacterial Type Strains, Phase II (KMG-II): from individual species to whole genera.</title>
        <authorList>
            <person name="Goeker M."/>
        </authorList>
    </citation>
    <scope>NUCLEOTIDE SEQUENCE</scope>
    <source>
        <strain evidence="9">DSM 26652</strain>
    </source>
</reference>
<comment type="caution">
    <text evidence="9">The sequence shown here is derived from an EMBL/GenBank/DDBJ whole genome shotgun (WGS) entry which is preliminary data.</text>
</comment>
<dbReference type="GO" id="GO:0002953">
    <property type="term" value="F:5'-deoxynucleotidase activity"/>
    <property type="evidence" value="ECO:0007669"/>
    <property type="project" value="UniProtKB-EC"/>
</dbReference>
<evidence type="ECO:0000256" key="5">
    <source>
        <dbReference type="ARBA" id="ARBA00012964"/>
    </source>
</evidence>
<evidence type="ECO:0000256" key="1">
    <source>
        <dbReference type="ARBA" id="ARBA00001638"/>
    </source>
</evidence>
<dbReference type="GO" id="GO:0046872">
    <property type="term" value="F:metal ion binding"/>
    <property type="evidence" value="ECO:0007669"/>
    <property type="project" value="UniProtKB-KW"/>
</dbReference>
<evidence type="ECO:0000313" key="9">
    <source>
        <dbReference type="EMBL" id="MCP2267248.1"/>
    </source>
</evidence>
<dbReference type="GO" id="GO:0005737">
    <property type="term" value="C:cytoplasm"/>
    <property type="evidence" value="ECO:0007669"/>
    <property type="project" value="TreeGrafter"/>
</dbReference>
<comment type="subunit">
    <text evidence="4">Homodimer.</text>
</comment>
<gene>
    <name evidence="9" type="ORF">APR03_004620</name>
</gene>
<evidence type="ECO:0000256" key="3">
    <source>
        <dbReference type="ARBA" id="ARBA00001941"/>
    </source>
</evidence>
<sequence length="197" mass="21267">MPGSVSPMTDPAAAVADFAHEMGVLKRLRRAGWWQAGVRDPESVAEHSLRVAQLAALIAAEEGADPARAAYLGLWHDSQETRTTDLPHTARPYVTRTAGNEAITRDQVAHLPDAAARTVTNAVAEYEARQTLEARCAKDADKLECLLQALEYRAAGHQHVQAWIDSSRAGLTTSFAARVADAALAGSTMTWHDQARC</sequence>
<dbReference type="Gene3D" id="1.10.3210.10">
    <property type="entry name" value="Hypothetical protein af1432"/>
    <property type="match status" value="1"/>
</dbReference>
<dbReference type="PANTHER" id="PTHR11845">
    <property type="entry name" value="5'-DEOXYNUCLEOTIDASE HDDC2"/>
    <property type="match status" value="1"/>
</dbReference>
<evidence type="ECO:0000313" key="10">
    <source>
        <dbReference type="Proteomes" id="UP001139493"/>
    </source>
</evidence>
<dbReference type="Pfam" id="PF13023">
    <property type="entry name" value="HD_3"/>
    <property type="match status" value="1"/>
</dbReference>